<accession>A0A8H6RFQ4</accession>
<gene>
    <name evidence="2" type="ORF">HII31_08434</name>
</gene>
<feature type="region of interest" description="Disordered" evidence="1">
    <location>
        <begin position="641"/>
        <end position="675"/>
    </location>
</feature>
<dbReference type="AlphaFoldDB" id="A0A8H6RFQ4"/>
<comment type="caution">
    <text evidence="2">The sequence shown here is derived from an EMBL/GenBank/DDBJ whole genome shotgun (WGS) entry which is preliminary data.</text>
</comment>
<evidence type="ECO:0000313" key="3">
    <source>
        <dbReference type="Proteomes" id="UP000660729"/>
    </source>
</evidence>
<dbReference type="OrthoDB" id="3944128at2759"/>
<sequence length="700" mass="72465">MSNATSTVLVPPTTTISSTITSLASTFDVTWSSNINNKTLLSEAQSCWTAYTEWFSEWQSWSSSIQAANVSIKTGTSFRLLSYTVYTSSTSYPTDASTYRLCDGSARADVSPMTVHSSSVTTESLPALTTISPSSPAQSCVPNVDECAIYQFGSNIGNSSYDSWVRSRLWGACGEPHDELSPCVIQGGPARLVYFPVTSPPDLCASNNPSQILTTGPELNNQLITTLGHTFDPKSAYISFETLYAAVRSAQSAGGAAVQIGPTFSNTILPLCSDEVSTNCYGRIGGTATSTAGFADLNSPVPASAYKCQNQCIPYTTSSFQYTDGLSSGLPGYSTSYFTPNPCETIYDNFNPLLAVPTKLQELVPEWKTCSLYNDWIANVIFDPPIALHTVNSANGPSIPYGGGENTVSAPAPSPIRLHTVTSGYGPTLPYGAGGHGPSPMPGSGLGPPASVTALPDSVGAEWTSMPAGPSYRPEAPPQEASRTVWVAGSITVTPVSGSPNQVNVGGTTLTAGGPAWTSGGQTVSYGQDGLHLVNGHGSSQSFSTVAVGAVAPVPTPSFEMPATEILTIGDQVHTAEPVTTDGSTYWRLGTQALSIGGPAITLSNGEVLSMDSSSLVIEAPASSTSHNVGGMIASMLGMTTSQAEPTSSSPSSQTQRSTSSPSSASIAPSTQSTNGSARVASTAWLLTIALSVAIILLAI</sequence>
<dbReference type="Proteomes" id="UP000660729">
    <property type="component" value="Unassembled WGS sequence"/>
</dbReference>
<dbReference type="EMBL" id="JABCIY010000175">
    <property type="protein sequence ID" value="KAF7190103.1"/>
    <property type="molecule type" value="Genomic_DNA"/>
</dbReference>
<keyword evidence="3" id="KW-1185">Reference proteome</keyword>
<feature type="compositionally biased region" description="Low complexity" evidence="1">
    <location>
        <begin position="641"/>
        <end position="674"/>
    </location>
</feature>
<reference evidence="2" key="1">
    <citation type="submission" date="2020-04" db="EMBL/GenBank/DDBJ databases">
        <title>Draft genome resource of the tomato pathogen Pseudocercospora fuligena.</title>
        <authorList>
            <person name="Zaccaron A."/>
        </authorList>
    </citation>
    <scope>NUCLEOTIDE SEQUENCE</scope>
    <source>
        <strain evidence="2">PF001</strain>
    </source>
</reference>
<name>A0A8H6RFQ4_9PEZI</name>
<evidence type="ECO:0000313" key="2">
    <source>
        <dbReference type="EMBL" id="KAF7190103.1"/>
    </source>
</evidence>
<proteinExistence type="predicted"/>
<protein>
    <submittedName>
        <fullName evidence="2">Uncharacterized protein</fullName>
    </submittedName>
</protein>
<evidence type="ECO:0000256" key="1">
    <source>
        <dbReference type="SAM" id="MobiDB-lite"/>
    </source>
</evidence>
<organism evidence="2 3">
    <name type="scientific">Pseudocercospora fuligena</name>
    <dbReference type="NCBI Taxonomy" id="685502"/>
    <lineage>
        <taxon>Eukaryota</taxon>
        <taxon>Fungi</taxon>
        <taxon>Dikarya</taxon>
        <taxon>Ascomycota</taxon>
        <taxon>Pezizomycotina</taxon>
        <taxon>Dothideomycetes</taxon>
        <taxon>Dothideomycetidae</taxon>
        <taxon>Mycosphaerellales</taxon>
        <taxon>Mycosphaerellaceae</taxon>
        <taxon>Pseudocercospora</taxon>
    </lineage>
</organism>